<accession>A0A251Y8W9</accession>
<dbReference type="InterPro" id="IPR016205">
    <property type="entry name" value="Glycerol_DH"/>
</dbReference>
<dbReference type="Proteomes" id="UP000194837">
    <property type="component" value="Unassembled WGS sequence"/>
</dbReference>
<dbReference type="AlphaFoldDB" id="A0A251Y8W9"/>
<dbReference type="Gene3D" id="3.40.50.1970">
    <property type="match status" value="1"/>
</dbReference>
<gene>
    <name evidence="1" type="primary">gldA</name>
    <name evidence="1" type="ORF">BFL34_01535</name>
</gene>
<dbReference type="GO" id="GO:0046872">
    <property type="term" value="F:metal ion binding"/>
    <property type="evidence" value="ECO:0007669"/>
    <property type="project" value="InterPro"/>
</dbReference>
<name>A0A251Y8W9_9MICO</name>
<dbReference type="RefSeq" id="WP_086521294.1">
    <property type="nucleotide sequence ID" value="NZ_MDJW01000008.1"/>
</dbReference>
<dbReference type="PANTHER" id="PTHR43616:SF5">
    <property type="entry name" value="GLYCEROL DEHYDROGENASE 1"/>
    <property type="match status" value="1"/>
</dbReference>
<organism evidence="1 2">
    <name type="scientific">Clavibacter michiganensis</name>
    <dbReference type="NCBI Taxonomy" id="28447"/>
    <lineage>
        <taxon>Bacteria</taxon>
        <taxon>Bacillati</taxon>
        <taxon>Actinomycetota</taxon>
        <taxon>Actinomycetes</taxon>
        <taxon>Micrococcales</taxon>
        <taxon>Microbacteriaceae</taxon>
        <taxon>Clavibacter</taxon>
    </lineage>
</organism>
<dbReference type="PANTHER" id="PTHR43616">
    <property type="entry name" value="GLYCEROL DEHYDROGENASE"/>
    <property type="match status" value="1"/>
</dbReference>
<dbReference type="GO" id="GO:0016614">
    <property type="term" value="F:oxidoreductase activity, acting on CH-OH group of donors"/>
    <property type="evidence" value="ECO:0007669"/>
    <property type="project" value="InterPro"/>
</dbReference>
<dbReference type="EMBL" id="MDJW01000008">
    <property type="protein sequence ID" value="OUE20717.1"/>
    <property type="molecule type" value="Genomic_DNA"/>
</dbReference>
<protein>
    <submittedName>
        <fullName evidence="1">Glycerol dehydrogenase</fullName>
    </submittedName>
</protein>
<comment type="caution">
    <text evidence="1">The sequence shown here is derived from an EMBL/GenBank/DDBJ whole genome shotgun (WGS) entry which is preliminary data.</text>
</comment>
<proteinExistence type="predicted"/>
<dbReference type="SUPFAM" id="SSF56796">
    <property type="entry name" value="Dehydroquinate synthase-like"/>
    <property type="match status" value="1"/>
</dbReference>
<dbReference type="OrthoDB" id="5198708at2"/>
<evidence type="ECO:0000313" key="2">
    <source>
        <dbReference type="Proteomes" id="UP000194837"/>
    </source>
</evidence>
<dbReference type="Gene3D" id="1.20.1090.10">
    <property type="entry name" value="Dehydroquinate synthase-like - alpha domain"/>
    <property type="match status" value="1"/>
</dbReference>
<reference evidence="1 2" key="1">
    <citation type="submission" date="2016-08" db="EMBL/GenBank/DDBJ databases">
        <title>Genome sequence of Clavibacter michiganensis spp strain CFBP7494.</title>
        <authorList>
            <person name="Thapa S.P."/>
            <person name="Coaker G."/>
            <person name="Jacques M.-A."/>
        </authorList>
    </citation>
    <scope>NUCLEOTIDE SEQUENCE [LARGE SCALE GENOMIC DNA]</scope>
    <source>
        <strain evidence="1">CFBP7494</strain>
    </source>
</reference>
<evidence type="ECO:0000313" key="1">
    <source>
        <dbReference type="EMBL" id="OUE20717.1"/>
    </source>
</evidence>
<sequence length="326" mass="34674">MTALMPEPDAQPVLGSLEQALDSLDIDSRSVEWISPGRAGVVASQLGATCNAIPSPTAVIGVGGGRAMDEARLRAHRSGIPVVLVPTSLASDAAFSPVSATRNHGRVEYVETGTATVVVLDEGILAHTPFAIHARGVADVLAILTSTIDCGATAPGSMALAGEARSLLEPLVTCAEALARTDRDALMDLARLMQRKIAIGVAAGHARFEEGTEHYLAYLAEESGASNRLHGDLLWAGIRACRVLQSWNDSERRVHDAIMDAIGQHFSPAVSDRLTSQKCMELLLDAPDLLRERELSNSVLLARDTPPQRLLHAGRAFVHGYEDRAC</sequence>
<dbReference type="Pfam" id="PF13685">
    <property type="entry name" value="Fe-ADH_2"/>
    <property type="match status" value="1"/>
</dbReference>
<dbReference type="InterPro" id="IPR032837">
    <property type="entry name" value="G1PDH"/>
</dbReference>